<dbReference type="AlphaFoldDB" id="A0A3Q0J426"/>
<organism evidence="2 3">
    <name type="scientific">Diaphorina citri</name>
    <name type="common">Asian citrus psyllid</name>
    <dbReference type="NCBI Taxonomy" id="121845"/>
    <lineage>
        <taxon>Eukaryota</taxon>
        <taxon>Metazoa</taxon>
        <taxon>Ecdysozoa</taxon>
        <taxon>Arthropoda</taxon>
        <taxon>Hexapoda</taxon>
        <taxon>Insecta</taxon>
        <taxon>Pterygota</taxon>
        <taxon>Neoptera</taxon>
        <taxon>Paraneoptera</taxon>
        <taxon>Hemiptera</taxon>
        <taxon>Sternorrhyncha</taxon>
        <taxon>Psylloidea</taxon>
        <taxon>Psyllidae</taxon>
        <taxon>Diaphorininae</taxon>
        <taxon>Diaphorina</taxon>
    </lineage>
</organism>
<reference evidence="3" key="1">
    <citation type="submission" date="2025-08" db="UniProtKB">
        <authorList>
            <consortium name="RefSeq"/>
        </authorList>
    </citation>
    <scope>IDENTIFICATION</scope>
</reference>
<feature type="region of interest" description="Disordered" evidence="1">
    <location>
        <begin position="210"/>
        <end position="248"/>
    </location>
</feature>
<accession>A0A3Q0J426</accession>
<dbReference type="GeneID" id="113469561"/>
<dbReference type="KEGG" id="dci:113469561"/>
<proteinExistence type="predicted"/>
<evidence type="ECO:0000256" key="1">
    <source>
        <dbReference type="SAM" id="MobiDB-lite"/>
    </source>
</evidence>
<name>A0A3Q0J426_DIACI</name>
<sequence>MNRLKSHLASRRHSQGKRDLKRHHETFSFTTRNKLAFQRKNPVSKNGNETRYRETKKLKLNKFVNVKPKFMNFYSKFRRNRLRNACHGDGPRNVTKTVPFGFSINKTSILTLPPLKLTDPSKYVVVPSRHMQFYEKYQQRKALGVPDSTKVNRVETQSPRSPLGANKVAVLENSSLKTSPQPMAVKEDRKNFEKAHFIVRKSDVQQMLSKLKRVSPTTRETIPESSSNLEVPESSSNLDPPDTEGTSAISRYLQALALHTTASSA</sequence>
<dbReference type="Proteomes" id="UP000079169">
    <property type="component" value="Unplaced"/>
</dbReference>
<protein>
    <submittedName>
        <fullName evidence="3">Uncharacterized protein LOC113469561</fullName>
    </submittedName>
</protein>
<evidence type="ECO:0000313" key="2">
    <source>
        <dbReference type="Proteomes" id="UP000079169"/>
    </source>
</evidence>
<feature type="compositionally biased region" description="Low complexity" evidence="1">
    <location>
        <begin position="223"/>
        <end position="238"/>
    </location>
</feature>
<dbReference type="RefSeq" id="XP_026683186.1">
    <property type="nucleotide sequence ID" value="XM_026827385.1"/>
</dbReference>
<gene>
    <name evidence="3" type="primary">LOC113469561</name>
</gene>
<feature type="region of interest" description="Disordered" evidence="1">
    <location>
        <begin position="1"/>
        <end position="25"/>
    </location>
</feature>
<feature type="compositionally biased region" description="Basic residues" evidence="1">
    <location>
        <begin position="1"/>
        <end position="24"/>
    </location>
</feature>
<dbReference type="PaxDb" id="121845-A0A3Q0J426"/>
<keyword evidence="2" id="KW-1185">Reference proteome</keyword>
<evidence type="ECO:0000313" key="3">
    <source>
        <dbReference type="RefSeq" id="XP_026683186.1"/>
    </source>
</evidence>